<gene>
    <name evidence="1" type="ORF">DERYTH_LOCUS22054</name>
</gene>
<accession>A0A9N9JSS8</accession>
<proteinExistence type="predicted"/>
<evidence type="ECO:0000313" key="2">
    <source>
        <dbReference type="Proteomes" id="UP000789405"/>
    </source>
</evidence>
<dbReference type="EMBL" id="CAJVPY010029612">
    <property type="protein sequence ID" value="CAG8794372.1"/>
    <property type="molecule type" value="Genomic_DNA"/>
</dbReference>
<comment type="caution">
    <text evidence="1">The sequence shown here is derived from an EMBL/GenBank/DDBJ whole genome shotgun (WGS) entry which is preliminary data.</text>
</comment>
<name>A0A9N9JSS8_9GLOM</name>
<dbReference type="OrthoDB" id="2471684at2759"/>
<organism evidence="1 2">
    <name type="scientific">Dentiscutata erythropus</name>
    <dbReference type="NCBI Taxonomy" id="1348616"/>
    <lineage>
        <taxon>Eukaryota</taxon>
        <taxon>Fungi</taxon>
        <taxon>Fungi incertae sedis</taxon>
        <taxon>Mucoromycota</taxon>
        <taxon>Glomeromycotina</taxon>
        <taxon>Glomeromycetes</taxon>
        <taxon>Diversisporales</taxon>
        <taxon>Gigasporaceae</taxon>
        <taxon>Dentiscutata</taxon>
    </lineage>
</organism>
<protein>
    <submittedName>
        <fullName evidence="1">1285_t:CDS:1</fullName>
    </submittedName>
</protein>
<dbReference type="Proteomes" id="UP000789405">
    <property type="component" value="Unassembled WGS sequence"/>
</dbReference>
<reference evidence="1" key="1">
    <citation type="submission" date="2021-06" db="EMBL/GenBank/DDBJ databases">
        <authorList>
            <person name="Kallberg Y."/>
            <person name="Tangrot J."/>
            <person name="Rosling A."/>
        </authorList>
    </citation>
    <scope>NUCLEOTIDE SEQUENCE</scope>
    <source>
        <strain evidence="1">MA453B</strain>
    </source>
</reference>
<keyword evidence="2" id="KW-1185">Reference proteome</keyword>
<dbReference type="AlphaFoldDB" id="A0A9N9JSS8"/>
<evidence type="ECO:0000313" key="1">
    <source>
        <dbReference type="EMBL" id="CAG8794372.1"/>
    </source>
</evidence>
<sequence length="301" mass="35414">MSSQKPVLDLYKFTNNFDKKYFKKHNISCQHFSPIKGYIGELQVLDTLNKLGGIFFARFCDNKFKNGCINIQGFFRNTYFLIRVKFSVYELNDPDIILDFKNAINMFENVVGFFYSPSGISISCENYLDKIKFVDSLEKLSTTIQQLSLGISKKRIIFEISKQKYISYEISAKLIQILERKKLIVYSIRFGYSFPFHLENNIGTVGYVGFDYVGTYEFHNNIYHVAIRDERRASKEALKKKHKEFTRAMDTYLPSYYFGVLLISYNSDEVNLKRTNNIIFSRLDFITIKLQYILRKLLESK</sequence>